<dbReference type="Proteomes" id="UP000241803">
    <property type="component" value="Unassembled WGS sequence"/>
</dbReference>
<keyword evidence="1" id="KW-0238">DNA-binding</keyword>
<dbReference type="AlphaFoldDB" id="A0A2T3LAL1"/>
<dbReference type="RefSeq" id="WP_107252959.1">
    <property type="nucleotide sequence ID" value="NZ_PYOC01000002.1"/>
</dbReference>
<dbReference type="EMBL" id="PYOC01000002">
    <property type="protein sequence ID" value="PSV48353.1"/>
    <property type="molecule type" value="Genomic_DNA"/>
</dbReference>
<evidence type="ECO:0000313" key="2">
    <source>
        <dbReference type="Proteomes" id="UP000241803"/>
    </source>
</evidence>
<gene>
    <name evidence="1" type="ORF">C9J47_07455</name>
</gene>
<organism evidence="1 2">
    <name type="scientific">Photobacterium indicum</name>
    <dbReference type="NCBI Taxonomy" id="81447"/>
    <lineage>
        <taxon>Bacteria</taxon>
        <taxon>Pseudomonadati</taxon>
        <taxon>Pseudomonadota</taxon>
        <taxon>Gammaproteobacteria</taxon>
        <taxon>Vibrionales</taxon>
        <taxon>Vibrionaceae</taxon>
        <taxon>Photobacterium</taxon>
    </lineage>
</organism>
<evidence type="ECO:0000313" key="1">
    <source>
        <dbReference type="EMBL" id="PSV48353.1"/>
    </source>
</evidence>
<comment type="caution">
    <text evidence="1">The sequence shown here is derived from an EMBL/GenBank/DDBJ whole genome shotgun (WGS) entry which is preliminary data.</text>
</comment>
<protein>
    <submittedName>
        <fullName evidence="1">DNA-binding protein</fullName>
    </submittedName>
</protein>
<reference evidence="1 2" key="1">
    <citation type="submission" date="2018-03" db="EMBL/GenBank/DDBJ databases">
        <title>Whole genome sequencing of Histamine producing bacteria.</title>
        <authorList>
            <person name="Butler K."/>
        </authorList>
    </citation>
    <scope>NUCLEOTIDE SEQUENCE [LARGE SCALE GENOMIC DNA]</scope>
    <source>
        <strain evidence="1 2">ATCC 19614</strain>
    </source>
</reference>
<sequence>MGKGYMTNAQICRYFCIERTTLWRWCRSGYFPTPDTYGTLKRWKIETVEQFEQNNKRRTDSRC</sequence>
<proteinExistence type="predicted"/>
<name>A0A2T3LAL1_9GAMM</name>
<dbReference type="SUPFAM" id="SSF46955">
    <property type="entry name" value="Putative DNA-binding domain"/>
    <property type="match status" value="1"/>
</dbReference>
<accession>A0A2T3LAL1</accession>
<keyword evidence="2" id="KW-1185">Reference proteome</keyword>
<dbReference type="InterPro" id="IPR009061">
    <property type="entry name" value="DNA-bd_dom_put_sf"/>
</dbReference>
<dbReference type="GO" id="GO:0003677">
    <property type="term" value="F:DNA binding"/>
    <property type="evidence" value="ECO:0007669"/>
    <property type="project" value="UniProtKB-KW"/>
</dbReference>